<feature type="transmembrane region" description="Helical" evidence="1">
    <location>
        <begin position="68"/>
        <end position="87"/>
    </location>
</feature>
<evidence type="ECO:0000256" key="1">
    <source>
        <dbReference type="SAM" id="Phobius"/>
    </source>
</evidence>
<dbReference type="EMBL" id="JACBKZ010000001">
    <property type="protein sequence ID" value="KAF5959899.1"/>
    <property type="molecule type" value="Genomic_DNA"/>
</dbReference>
<evidence type="ECO:0000313" key="3">
    <source>
        <dbReference type="Proteomes" id="UP000593564"/>
    </source>
</evidence>
<accession>A0A7J7I4Q1</accession>
<dbReference type="AlphaFoldDB" id="A0A7J7I4Q1"/>
<keyword evidence="1" id="KW-1133">Transmembrane helix</keyword>
<dbReference type="PANTHER" id="PTHR22753">
    <property type="entry name" value="TRANSMEMBRANE PROTEIN 68"/>
    <property type="match status" value="1"/>
</dbReference>
<organism evidence="2 3">
    <name type="scientific">Camellia sinensis</name>
    <name type="common">Tea plant</name>
    <name type="synonym">Thea sinensis</name>
    <dbReference type="NCBI Taxonomy" id="4442"/>
    <lineage>
        <taxon>Eukaryota</taxon>
        <taxon>Viridiplantae</taxon>
        <taxon>Streptophyta</taxon>
        <taxon>Embryophyta</taxon>
        <taxon>Tracheophyta</taxon>
        <taxon>Spermatophyta</taxon>
        <taxon>Magnoliopsida</taxon>
        <taxon>eudicotyledons</taxon>
        <taxon>Gunneridae</taxon>
        <taxon>Pentapetalae</taxon>
        <taxon>asterids</taxon>
        <taxon>Ericales</taxon>
        <taxon>Theaceae</taxon>
        <taxon>Camellia</taxon>
    </lineage>
</organism>
<sequence>MPSISFGILFFAISSKFQFPVNNRFVRTLCFSSIIGNDYRVMIIPHEKCMANGSMVHHYRVKPKPNSASVILSVVLTAAGVMIAALGDFYFDLVGYSMAFTSVFFQTMYLVLVEKSGAEDGLSSVEIMFYNSFLSLPFLGETYKLFWPDQPVFVRMAARFGATIVPFATIGEDDIAEVLCQFIDRVEKHPSKKIDEKIGQFWIVFFS</sequence>
<name>A0A7J7I4Q1_CAMSI</name>
<keyword evidence="1" id="KW-0812">Transmembrane</keyword>
<proteinExistence type="predicted"/>
<gene>
    <name evidence="2" type="ORF">HYC85_001108</name>
</gene>
<keyword evidence="3" id="KW-1185">Reference proteome</keyword>
<comment type="caution">
    <text evidence="2">The sequence shown here is derived from an EMBL/GenBank/DDBJ whole genome shotgun (WGS) entry which is preliminary data.</text>
</comment>
<dbReference type="GO" id="GO:0016020">
    <property type="term" value="C:membrane"/>
    <property type="evidence" value="ECO:0007669"/>
    <property type="project" value="TreeGrafter"/>
</dbReference>
<keyword evidence="1" id="KW-0472">Membrane</keyword>
<reference evidence="3" key="1">
    <citation type="journal article" date="2020" name="Nat. Commun.">
        <title>Genome assembly of wild tea tree DASZ reveals pedigree and selection history of tea varieties.</title>
        <authorList>
            <person name="Zhang W."/>
            <person name="Zhang Y."/>
            <person name="Qiu H."/>
            <person name="Guo Y."/>
            <person name="Wan H."/>
            <person name="Zhang X."/>
            <person name="Scossa F."/>
            <person name="Alseekh S."/>
            <person name="Zhang Q."/>
            <person name="Wang P."/>
            <person name="Xu L."/>
            <person name="Schmidt M.H."/>
            <person name="Jia X."/>
            <person name="Li D."/>
            <person name="Zhu A."/>
            <person name="Guo F."/>
            <person name="Chen W."/>
            <person name="Ni D."/>
            <person name="Usadel B."/>
            <person name="Fernie A.R."/>
            <person name="Wen W."/>
        </authorList>
    </citation>
    <scope>NUCLEOTIDE SEQUENCE [LARGE SCALE GENOMIC DNA]</scope>
    <source>
        <strain evidence="3">cv. G240</strain>
    </source>
</reference>
<dbReference type="Proteomes" id="UP000593564">
    <property type="component" value="Unassembled WGS sequence"/>
</dbReference>
<protein>
    <submittedName>
        <fullName evidence="2">Uncharacterized protein</fullName>
    </submittedName>
</protein>
<reference evidence="2 3" key="2">
    <citation type="submission" date="2020-07" db="EMBL/GenBank/DDBJ databases">
        <title>Genome assembly of wild tea tree DASZ reveals pedigree and selection history of tea varieties.</title>
        <authorList>
            <person name="Zhang W."/>
        </authorList>
    </citation>
    <scope>NUCLEOTIDE SEQUENCE [LARGE SCALE GENOMIC DNA]</scope>
    <source>
        <strain evidence="3">cv. G240</strain>
        <tissue evidence="2">Leaf</tissue>
    </source>
</reference>
<dbReference type="PANTHER" id="PTHR22753:SF14">
    <property type="entry name" value="MONOACYLGLYCEROL_DIACYLGLYCEROL O-ACYLTRANSFERASE"/>
    <property type="match status" value="1"/>
</dbReference>
<evidence type="ECO:0000313" key="2">
    <source>
        <dbReference type="EMBL" id="KAF5959899.1"/>
    </source>
</evidence>